<gene>
    <name evidence="3" type="ORF">EAH73_19525</name>
</gene>
<dbReference type="AlphaFoldDB" id="A0A502GN14"/>
<evidence type="ECO:0000313" key="4">
    <source>
        <dbReference type="Proteomes" id="UP000317646"/>
    </source>
</evidence>
<sequence>MMPRLLALSFALALATAGLASGFAPVAPARPIEAQHTAVQQTRPGTDDKTLVLYPNPTNPGLVQLTINGQEGRRFELQVLNVIGSVVYHETVTDLNNRATKVLDMRGFANGLYYVKLEGSGVNQMSKLVIR</sequence>
<feature type="signal peptide" evidence="1">
    <location>
        <begin position="1"/>
        <end position="20"/>
    </location>
</feature>
<keyword evidence="1" id="KW-0732">Signal</keyword>
<accession>A0A502GN14</accession>
<dbReference type="OrthoDB" id="2985529at2"/>
<comment type="caution">
    <text evidence="3">The sequence shown here is derived from an EMBL/GenBank/DDBJ whole genome shotgun (WGS) entry which is preliminary data.</text>
</comment>
<dbReference type="RefSeq" id="WP_140469123.1">
    <property type="nucleotide sequence ID" value="NZ_RCYZ01000009.1"/>
</dbReference>
<dbReference type="Proteomes" id="UP000317646">
    <property type="component" value="Unassembled WGS sequence"/>
</dbReference>
<feature type="chain" id="PRO_5021428368" evidence="1">
    <location>
        <begin position="21"/>
        <end position="131"/>
    </location>
</feature>
<reference evidence="3 4" key="1">
    <citation type="journal article" date="2019" name="Environ. Microbiol.">
        <title>Species interactions and distinct microbial communities in high Arctic permafrost affected cryosols are associated with the CH4 and CO2 gas fluxes.</title>
        <authorList>
            <person name="Altshuler I."/>
            <person name="Hamel J."/>
            <person name="Turney S."/>
            <person name="Magnuson E."/>
            <person name="Levesque R."/>
            <person name="Greer C."/>
            <person name="Whyte L.G."/>
        </authorList>
    </citation>
    <scope>NUCLEOTIDE SEQUENCE [LARGE SCALE GENOMIC DNA]</scope>
    <source>
        <strain evidence="3 4">S9.2P</strain>
    </source>
</reference>
<evidence type="ECO:0000259" key="2">
    <source>
        <dbReference type="Pfam" id="PF18962"/>
    </source>
</evidence>
<dbReference type="InterPro" id="IPR026444">
    <property type="entry name" value="Secre_tail"/>
</dbReference>
<name>A0A502GN14_9BACT</name>
<evidence type="ECO:0000313" key="3">
    <source>
        <dbReference type="EMBL" id="TPG62386.1"/>
    </source>
</evidence>
<feature type="domain" description="Secretion system C-terminal sorting" evidence="2">
    <location>
        <begin position="53"/>
        <end position="130"/>
    </location>
</feature>
<organism evidence="3 4">
    <name type="scientific">Hymenobacter nivis</name>
    <dbReference type="NCBI Taxonomy" id="1850093"/>
    <lineage>
        <taxon>Bacteria</taxon>
        <taxon>Pseudomonadati</taxon>
        <taxon>Bacteroidota</taxon>
        <taxon>Cytophagia</taxon>
        <taxon>Cytophagales</taxon>
        <taxon>Hymenobacteraceae</taxon>
        <taxon>Hymenobacter</taxon>
    </lineage>
</organism>
<proteinExistence type="predicted"/>
<dbReference type="NCBIfam" id="TIGR04183">
    <property type="entry name" value="Por_Secre_tail"/>
    <property type="match status" value="1"/>
</dbReference>
<evidence type="ECO:0000256" key="1">
    <source>
        <dbReference type="SAM" id="SignalP"/>
    </source>
</evidence>
<dbReference type="EMBL" id="RCYZ01000009">
    <property type="protein sequence ID" value="TPG62386.1"/>
    <property type="molecule type" value="Genomic_DNA"/>
</dbReference>
<protein>
    <submittedName>
        <fullName evidence="3">T9SS C-terminal target domain-containing protein</fullName>
    </submittedName>
</protein>
<dbReference type="Pfam" id="PF18962">
    <property type="entry name" value="Por_Secre_tail"/>
    <property type="match status" value="1"/>
</dbReference>
<keyword evidence="4" id="KW-1185">Reference proteome</keyword>